<dbReference type="GO" id="GO:0008610">
    <property type="term" value="P:lipid biosynthetic process"/>
    <property type="evidence" value="ECO:0007669"/>
    <property type="project" value="EnsemblFungi"/>
</dbReference>
<dbReference type="Gene3D" id="1.20.144.10">
    <property type="entry name" value="Phosphatidic acid phosphatase type 2/haloperoxidase"/>
    <property type="match status" value="1"/>
</dbReference>
<sequence>MIDRKPVSVTFFEYERGDIIGFCLAYSSLLPVFLIVSYTAVILARRELIIVFTLIGQLLNEVLNAIIKNVIKQPRPIDSPVGGYGMPSSHAQFMFFFSTYCILYMFMKLKMKNDVWKYLLSAALIGASLVVSYSRYYLSYHTIKQVCVGIIIGICSGTCWFFIVDCLIRPKWFRGIIEHPLSRFLLIQDSENIDNVFVWEYEERMKHYFNQTKKD</sequence>
<evidence type="ECO:0000256" key="3">
    <source>
        <dbReference type="ARBA" id="ARBA00005518"/>
    </source>
</evidence>
<gene>
    <name evidence="13" type="ORF">BCR32DRAFT_264603</name>
</gene>
<evidence type="ECO:0000256" key="4">
    <source>
        <dbReference type="ARBA" id="ARBA00022692"/>
    </source>
</evidence>
<organism evidence="13 14">
    <name type="scientific">Anaeromyces robustus</name>
    <dbReference type="NCBI Taxonomy" id="1754192"/>
    <lineage>
        <taxon>Eukaryota</taxon>
        <taxon>Fungi</taxon>
        <taxon>Fungi incertae sedis</taxon>
        <taxon>Chytridiomycota</taxon>
        <taxon>Chytridiomycota incertae sedis</taxon>
        <taxon>Neocallimastigomycetes</taxon>
        <taxon>Neocallimastigales</taxon>
        <taxon>Neocallimastigaceae</taxon>
        <taxon>Anaeromyces</taxon>
    </lineage>
</organism>
<keyword evidence="4 11" id="KW-0812">Transmembrane</keyword>
<comment type="function">
    <text evidence="9 11">Required for efficient N-glycosylation. Necessary for maintaining optimal levels of dolichol-linked oligosaccharides. Hydrolyzes dolichyl pyrophosphate at a very high rate and dolichyl monophosphate at a much lower rate. Does not act on phosphatidate.</text>
</comment>
<feature type="transmembrane region" description="Helical" evidence="11">
    <location>
        <begin position="87"/>
        <end position="106"/>
    </location>
</feature>
<feature type="domain" description="Phosphatidic acid phosphatase type 2/haloperoxidase" evidence="12">
    <location>
        <begin position="50"/>
        <end position="161"/>
    </location>
</feature>
<dbReference type="UniPathway" id="UPA00378"/>
<evidence type="ECO:0000256" key="5">
    <source>
        <dbReference type="ARBA" id="ARBA00022801"/>
    </source>
</evidence>
<dbReference type="InterPro" id="IPR039667">
    <property type="entry name" value="Dolichyldiphosphatase_PAP2"/>
</dbReference>
<keyword evidence="7 11" id="KW-1133">Transmembrane helix</keyword>
<accession>A0A1Y1XNA9</accession>
<comment type="subcellular location">
    <subcellularLocation>
        <location evidence="1 11">Endoplasmic reticulum membrane</location>
        <topology evidence="1 11">Multi-pass membrane protein</topology>
    </subcellularLocation>
</comment>
<feature type="transmembrane region" description="Helical" evidence="11">
    <location>
        <begin position="118"/>
        <end position="137"/>
    </location>
</feature>
<dbReference type="EC" id="3.6.1.43" evidence="11"/>
<evidence type="ECO:0000313" key="13">
    <source>
        <dbReference type="EMBL" id="ORX86986.1"/>
    </source>
</evidence>
<dbReference type="InterPro" id="IPR036938">
    <property type="entry name" value="PAP2/HPO_sf"/>
</dbReference>
<evidence type="ECO:0000256" key="1">
    <source>
        <dbReference type="ARBA" id="ARBA00004477"/>
    </source>
</evidence>
<dbReference type="STRING" id="1754192.A0A1Y1XNA9"/>
<evidence type="ECO:0000256" key="10">
    <source>
        <dbReference type="ARBA" id="ARBA00047349"/>
    </source>
</evidence>
<dbReference type="GO" id="GO:0006487">
    <property type="term" value="P:protein N-linked glycosylation"/>
    <property type="evidence" value="ECO:0007669"/>
    <property type="project" value="UniProtKB-UniRule"/>
</dbReference>
<name>A0A1Y1XNA9_9FUNG</name>
<reference evidence="13 14" key="1">
    <citation type="submission" date="2016-08" db="EMBL/GenBank/DDBJ databases">
        <title>A Parts List for Fungal Cellulosomes Revealed by Comparative Genomics.</title>
        <authorList>
            <consortium name="DOE Joint Genome Institute"/>
            <person name="Haitjema C.H."/>
            <person name="Gilmore S.P."/>
            <person name="Henske J.K."/>
            <person name="Solomon K.V."/>
            <person name="De Groot R."/>
            <person name="Kuo A."/>
            <person name="Mondo S.J."/>
            <person name="Salamov A.A."/>
            <person name="Labutti K."/>
            <person name="Zhao Z."/>
            <person name="Chiniquy J."/>
            <person name="Barry K."/>
            <person name="Brewer H.M."/>
            <person name="Purvine S.O."/>
            <person name="Wright A.T."/>
            <person name="Boxma B."/>
            <person name="Van Alen T."/>
            <person name="Hackstein J.H."/>
            <person name="Baker S.E."/>
            <person name="Grigoriev I.V."/>
            <person name="O'Malley M.A."/>
        </authorList>
    </citation>
    <scope>NUCLEOTIDE SEQUENCE [LARGE SCALE GENOMIC DNA]</scope>
    <source>
        <strain evidence="13 14">S4</strain>
    </source>
</reference>
<dbReference type="OrthoDB" id="302705at2759"/>
<dbReference type="GO" id="GO:0047874">
    <property type="term" value="F:dolichyldiphosphatase activity"/>
    <property type="evidence" value="ECO:0007669"/>
    <property type="project" value="UniProtKB-UniRule"/>
</dbReference>
<comment type="catalytic activity">
    <reaction evidence="10 11">
        <text>a di-trans,poly-cis-dolichyl diphosphate + H2O = a di-trans,poly-cis-dolichyl phosphate + phosphate + H(+)</text>
        <dbReference type="Rhea" id="RHEA:14385"/>
        <dbReference type="Rhea" id="RHEA-COMP:19498"/>
        <dbReference type="Rhea" id="RHEA-COMP:19506"/>
        <dbReference type="ChEBI" id="CHEBI:15377"/>
        <dbReference type="ChEBI" id="CHEBI:15378"/>
        <dbReference type="ChEBI" id="CHEBI:43474"/>
        <dbReference type="ChEBI" id="CHEBI:57497"/>
        <dbReference type="ChEBI" id="CHEBI:57683"/>
        <dbReference type="EC" id="3.6.1.43"/>
    </reaction>
</comment>
<evidence type="ECO:0000256" key="6">
    <source>
        <dbReference type="ARBA" id="ARBA00022824"/>
    </source>
</evidence>
<dbReference type="Pfam" id="PF01569">
    <property type="entry name" value="PAP2"/>
    <property type="match status" value="1"/>
</dbReference>
<dbReference type="GO" id="GO:0005789">
    <property type="term" value="C:endoplasmic reticulum membrane"/>
    <property type="evidence" value="ECO:0007669"/>
    <property type="project" value="UniProtKB-SubCell"/>
</dbReference>
<keyword evidence="14" id="KW-1185">Reference proteome</keyword>
<comment type="pathway">
    <text evidence="2 11">Protein modification; protein glycosylation.</text>
</comment>
<dbReference type="Proteomes" id="UP000193944">
    <property type="component" value="Unassembled WGS sequence"/>
</dbReference>
<feature type="transmembrane region" description="Helical" evidence="11">
    <location>
        <begin position="19"/>
        <end position="41"/>
    </location>
</feature>
<evidence type="ECO:0000256" key="2">
    <source>
        <dbReference type="ARBA" id="ARBA00004922"/>
    </source>
</evidence>
<proteinExistence type="inferred from homology"/>
<keyword evidence="5 11" id="KW-0378">Hydrolase</keyword>
<dbReference type="PANTHER" id="PTHR11247">
    <property type="entry name" value="PALMITOYL-PROTEIN THIOESTERASE/DOLICHYLDIPHOSPHATASE 1"/>
    <property type="match status" value="1"/>
</dbReference>
<evidence type="ECO:0000256" key="11">
    <source>
        <dbReference type="RuleBase" id="RU367078"/>
    </source>
</evidence>
<protein>
    <recommendedName>
        <fullName evidence="11">Dolichyldiphosphatase</fullName>
        <ecNumber evidence="11">3.6.1.43</ecNumber>
    </recommendedName>
</protein>
<dbReference type="AlphaFoldDB" id="A0A1Y1XNA9"/>
<dbReference type="SMART" id="SM00014">
    <property type="entry name" value="acidPPc"/>
    <property type="match status" value="1"/>
</dbReference>
<evidence type="ECO:0000256" key="7">
    <source>
        <dbReference type="ARBA" id="ARBA00022989"/>
    </source>
</evidence>
<dbReference type="FunFam" id="1.20.144.10:FF:000003">
    <property type="entry name" value="Dolichyldiphosphatase 1"/>
    <property type="match status" value="1"/>
</dbReference>
<feature type="transmembrane region" description="Helical" evidence="11">
    <location>
        <begin position="143"/>
        <end position="164"/>
    </location>
</feature>
<evidence type="ECO:0000256" key="8">
    <source>
        <dbReference type="ARBA" id="ARBA00023136"/>
    </source>
</evidence>
<dbReference type="PANTHER" id="PTHR11247:SF1">
    <property type="entry name" value="DOLICHYLDIPHOSPHATASE 1"/>
    <property type="match status" value="1"/>
</dbReference>
<evidence type="ECO:0000259" key="12">
    <source>
        <dbReference type="SMART" id="SM00014"/>
    </source>
</evidence>
<comment type="caution">
    <text evidence="13">The sequence shown here is derived from an EMBL/GenBank/DDBJ whole genome shotgun (WGS) entry which is preliminary data.</text>
</comment>
<evidence type="ECO:0000256" key="9">
    <source>
        <dbReference type="ARBA" id="ARBA00024907"/>
    </source>
</evidence>
<keyword evidence="8 11" id="KW-0472">Membrane</keyword>
<dbReference type="CDD" id="cd03382">
    <property type="entry name" value="PAP2_dolichyldiphosphatase"/>
    <property type="match status" value="1"/>
</dbReference>
<dbReference type="SUPFAM" id="SSF48317">
    <property type="entry name" value="Acid phosphatase/Vanadium-dependent haloperoxidase"/>
    <property type="match status" value="1"/>
</dbReference>
<evidence type="ECO:0000313" key="14">
    <source>
        <dbReference type="Proteomes" id="UP000193944"/>
    </source>
</evidence>
<keyword evidence="6 11" id="KW-0256">Endoplasmic reticulum</keyword>
<comment type="similarity">
    <text evidence="3 11">Belongs to the dolichyldiphosphatase family.</text>
</comment>
<dbReference type="EMBL" id="MCFG01000014">
    <property type="protein sequence ID" value="ORX86986.1"/>
    <property type="molecule type" value="Genomic_DNA"/>
</dbReference>
<reference evidence="13 14" key="2">
    <citation type="submission" date="2016-08" db="EMBL/GenBank/DDBJ databases">
        <title>Pervasive Adenine N6-methylation of Active Genes in Fungi.</title>
        <authorList>
            <consortium name="DOE Joint Genome Institute"/>
            <person name="Mondo S.J."/>
            <person name="Dannebaum R.O."/>
            <person name="Kuo R.C."/>
            <person name="Labutti K."/>
            <person name="Haridas S."/>
            <person name="Kuo A."/>
            <person name="Salamov A."/>
            <person name="Ahrendt S.R."/>
            <person name="Lipzen A."/>
            <person name="Sullivan W."/>
            <person name="Andreopoulos W.B."/>
            <person name="Clum A."/>
            <person name="Lindquist E."/>
            <person name="Daum C."/>
            <person name="Ramamoorthy G.K."/>
            <person name="Gryganskyi A."/>
            <person name="Culley D."/>
            <person name="Magnuson J.K."/>
            <person name="James T.Y."/>
            <person name="O'Malley M.A."/>
            <person name="Stajich J.E."/>
            <person name="Spatafora J.W."/>
            <person name="Visel A."/>
            <person name="Grigoriev I.V."/>
        </authorList>
    </citation>
    <scope>NUCLEOTIDE SEQUENCE [LARGE SCALE GENOMIC DNA]</scope>
    <source>
        <strain evidence="13 14">S4</strain>
    </source>
</reference>
<dbReference type="InterPro" id="IPR000326">
    <property type="entry name" value="PAP2/HPO"/>
</dbReference>